<feature type="coiled-coil region" evidence="4">
    <location>
        <begin position="1397"/>
        <end position="1431"/>
    </location>
</feature>
<feature type="coiled-coil region" evidence="4">
    <location>
        <begin position="607"/>
        <end position="758"/>
    </location>
</feature>
<evidence type="ECO:0000256" key="2">
    <source>
        <dbReference type="ARBA" id="ARBA00022490"/>
    </source>
</evidence>
<comment type="subcellular location">
    <subcellularLocation>
        <location evidence="1">Cytoplasm</location>
        <location evidence="1">Cytoskeleton</location>
        <location evidence="1">Spindle</location>
    </subcellularLocation>
</comment>
<evidence type="ECO:0000313" key="7">
    <source>
        <dbReference type="EMBL" id="CAD7195177.1"/>
    </source>
</evidence>
<dbReference type="PANTHER" id="PTHR18956">
    <property type="entry name" value="HYALURONAN MEDIATED MOTILITY RECEPTOR"/>
    <property type="match status" value="1"/>
</dbReference>
<keyword evidence="3" id="KW-0206">Cytoskeleton</keyword>
<feature type="coiled-coil region" evidence="4">
    <location>
        <begin position="445"/>
        <end position="472"/>
    </location>
</feature>
<keyword evidence="4" id="KW-0175">Coiled coil</keyword>
<protein>
    <recommendedName>
        <fullName evidence="6">Hyaluronan-mediated motility receptor C-terminal domain-containing protein</fullName>
    </recommendedName>
</protein>
<feature type="domain" description="Hyaluronan-mediated motility receptor C-terminal" evidence="6">
    <location>
        <begin position="1328"/>
        <end position="1443"/>
    </location>
</feature>
<feature type="region of interest" description="Disordered" evidence="5">
    <location>
        <begin position="99"/>
        <end position="133"/>
    </location>
</feature>
<accession>A0A7R8Z412</accession>
<evidence type="ECO:0000256" key="3">
    <source>
        <dbReference type="ARBA" id="ARBA00023212"/>
    </source>
</evidence>
<gene>
    <name evidence="7" type="ORF">TDIB3V08_LOCUS1579</name>
</gene>
<feature type="coiled-coil region" evidence="4">
    <location>
        <begin position="283"/>
        <end position="320"/>
    </location>
</feature>
<evidence type="ECO:0000259" key="6">
    <source>
        <dbReference type="Pfam" id="PF15908"/>
    </source>
</evidence>
<feature type="coiled-coil region" evidence="4">
    <location>
        <begin position="537"/>
        <end position="578"/>
    </location>
</feature>
<dbReference type="GO" id="GO:0005540">
    <property type="term" value="F:hyaluronic acid binding"/>
    <property type="evidence" value="ECO:0007669"/>
    <property type="project" value="InterPro"/>
</dbReference>
<dbReference type="InterPro" id="IPR026203">
    <property type="entry name" value="IHABP"/>
</dbReference>
<evidence type="ECO:0000256" key="1">
    <source>
        <dbReference type="ARBA" id="ARBA00004186"/>
    </source>
</evidence>
<dbReference type="InterPro" id="IPR031794">
    <property type="entry name" value="HMMR_C"/>
</dbReference>
<evidence type="ECO:0000256" key="5">
    <source>
        <dbReference type="SAM" id="MobiDB-lite"/>
    </source>
</evidence>
<name>A0A7R8Z412_TIMDO</name>
<feature type="coiled-coil region" evidence="4">
    <location>
        <begin position="966"/>
        <end position="1140"/>
    </location>
</feature>
<dbReference type="PANTHER" id="PTHR18956:SF6">
    <property type="entry name" value="HYALURONAN MEDIATED MOTILITY RECEPTOR"/>
    <property type="match status" value="1"/>
</dbReference>
<feature type="region of interest" description="Disordered" evidence="5">
    <location>
        <begin position="1438"/>
        <end position="1485"/>
    </location>
</feature>
<reference evidence="7" key="1">
    <citation type="submission" date="2020-11" db="EMBL/GenBank/DDBJ databases">
        <authorList>
            <person name="Tran Van P."/>
        </authorList>
    </citation>
    <scope>NUCLEOTIDE SEQUENCE</scope>
</reference>
<dbReference type="EMBL" id="OA564668">
    <property type="protein sequence ID" value="CAD7195177.1"/>
    <property type="molecule type" value="Genomic_DNA"/>
</dbReference>
<feature type="coiled-coil region" evidence="4">
    <location>
        <begin position="178"/>
        <end position="237"/>
    </location>
</feature>
<proteinExistence type="predicted"/>
<dbReference type="Pfam" id="PF15908">
    <property type="entry name" value="HMMR_C"/>
    <property type="match status" value="1"/>
</dbReference>
<evidence type="ECO:0000256" key="4">
    <source>
        <dbReference type="SAM" id="Coils"/>
    </source>
</evidence>
<feature type="coiled-coil region" evidence="4">
    <location>
        <begin position="889"/>
        <end position="916"/>
    </location>
</feature>
<sequence>MSFPRARIQRFNDTTKVKEGFGNQINLCRDWTPAQKSDTLPLDHQVTPIRRNPQCTSLGSNLNLCLLDEADEGCAPPPGAYDPKHESKVKGAVMEKSGRFVEPKPSTSSGETVSNASTCSGKSASHLPVFRTPQPPRKFLVKQASHPKIKLCPESTDKSENNANDLSREMYTALVVDRNNKDATIHELEAHIDELTSKVKVLEEEIQTLKECHESVVSKLKEDLENVNSKNKEGLLEIERQTCSVFAMAGKLCSAEYAFTNKECMESSISEKINPVLIYQHENGELKTQIEALQESVKALNECKEDVNVLKSVNQALTEDFFKLKEFSEENKVANEKEIIELTRVKVELETKLGTKQELILMLQGELSAAELDLEECRSETERLLVENAKGKRTYDKEMEEMRFLLSELEKRIADDREEQASLRAGLEEKLEITLNLKYGLQGHLDMALKERSNLEERLKSLQHEFKQAEEVHIQEVQSFIRDHGDKMGGVHTKLELKEKYLKSLIDKVAHIEKALTEKTCLCEDLRISNMEQKITIVELQDTIDALGLELNVVKDNLEKLEVKLKLKERECKKLEISMNTTYASLEALKERLLENESDFVNMAHENSELKADKHKHEEELKLLLQQLECEKENLNKLEMENLKEIENIHSELLGKLKDFEQKAAEKEKAMQMADLEKQHLIESLSLDLEDFRKKLEEIKEYVAELEGTNNEQSQELARKEEFISTLTCQLESQSIDLKNSQEQLLLTQELAKQKEAEILQYEQCTNRLLSEIDSINLKSVELQDSITIMEENVADRDRDIAALTEKLDHQRDCAQVANQQITSLEASQAFYELQVQELSSELAYHKEYSVKLAEHITLLSNAMMGLEKEKSLLLESESNKFEHLNVLYSELAKELECEKDKLKISENSIEALKIDQSTQGEKMKALIEDLEFQKKCGQNYVTTIATLKNCTSEMKSTLEENKNIISNFSMQLNELHCAKQKLENELNNVVLDNSKKEIDLINMREQVCNMESETKNQLDFIDQLSTQINKLKSDAVEVSKQLCMVESEKSSKEQELVEMSEHVSKLQLEMIENEEMISQLSAQIDGLKITEVNLRNQVSATENDKTDKEEQLITMSAKIVKLETVKTDLELELRELTISSELKEKNNAKSLSSILKSNEDLKKTINEREAEFLALDKAVSGQNKLIHELNSKIKMKDEKIMENESKLKKAKDTIETLNKEIGLVKCVAIEKEQELLENLKAERYKIESLELDLISLRKILAEETEELARKTRDNTEAKLKLEGMKALEETIEQMKQQTALDKLTIEGLKHELGEKAEQLVSLSSEVEAKCDADWEQRCKELESLVGPFRQQLEAFELERHMLETRKMAAEHEMKDLATKYAELLGHQNHKQKIKHMVKLKENNLELKAEVEKLENQNLAQKRTINKLKEELAAVTKSKKGQAVMVPSRAKGKENVEVSPSKMRTHGSSTLLEKPPREFGTDRND</sequence>
<feature type="compositionally biased region" description="Basic and acidic residues" evidence="5">
    <location>
        <begin position="1474"/>
        <end position="1485"/>
    </location>
</feature>
<feature type="coiled-coil region" evidence="4">
    <location>
        <begin position="1201"/>
        <end position="1326"/>
    </location>
</feature>
<keyword evidence="2" id="KW-0963">Cytoplasm</keyword>
<feature type="compositionally biased region" description="Polar residues" evidence="5">
    <location>
        <begin position="105"/>
        <end position="123"/>
    </location>
</feature>
<organism evidence="7">
    <name type="scientific">Timema douglasi</name>
    <name type="common">Walking stick</name>
    <dbReference type="NCBI Taxonomy" id="61478"/>
    <lineage>
        <taxon>Eukaryota</taxon>
        <taxon>Metazoa</taxon>
        <taxon>Ecdysozoa</taxon>
        <taxon>Arthropoda</taxon>
        <taxon>Hexapoda</taxon>
        <taxon>Insecta</taxon>
        <taxon>Pterygota</taxon>
        <taxon>Neoptera</taxon>
        <taxon>Polyneoptera</taxon>
        <taxon>Phasmatodea</taxon>
        <taxon>Timematodea</taxon>
        <taxon>Timematoidea</taxon>
        <taxon>Timematidae</taxon>
        <taxon>Timema</taxon>
    </lineage>
</organism>
<feature type="coiled-coil region" evidence="4">
    <location>
        <begin position="360"/>
        <end position="419"/>
    </location>
</feature>
<dbReference type="GO" id="GO:0005819">
    <property type="term" value="C:spindle"/>
    <property type="evidence" value="ECO:0007669"/>
    <property type="project" value="UniProtKB-SubCell"/>
</dbReference>